<dbReference type="Gene3D" id="2.60.120.290">
    <property type="entry name" value="Spermadhesin, CUB domain"/>
    <property type="match status" value="1"/>
</dbReference>
<dbReference type="InterPro" id="IPR035914">
    <property type="entry name" value="Sperma_CUB_dom_sf"/>
</dbReference>
<dbReference type="InterPro" id="IPR018097">
    <property type="entry name" value="EGF_Ca-bd_CS"/>
</dbReference>
<comment type="caution">
    <text evidence="8">The sequence shown here is derived from an EMBL/GenBank/DDBJ whole genome shotgun (WGS) entry which is preliminary data.</text>
</comment>
<keyword evidence="1 4" id="KW-0245">EGF-like domain</keyword>
<dbReference type="PROSITE" id="PS01180">
    <property type="entry name" value="CUB"/>
    <property type="match status" value="1"/>
</dbReference>
<dbReference type="SMART" id="SM00181">
    <property type="entry name" value="EGF"/>
    <property type="match status" value="8"/>
</dbReference>
<dbReference type="Pfam" id="PF00431">
    <property type="entry name" value="CUB"/>
    <property type="match status" value="1"/>
</dbReference>
<feature type="disulfide bond" evidence="4">
    <location>
        <begin position="282"/>
        <end position="292"/>
    </location>
</feature>
<gene>
    <name evidence="8" type="ORF">CVLEPA_LOCUS24881</name>
</gene>
<keyword evidence="3 4" id="KW-1015">Disulfide bond</keyword>
<dbReference type="Proteomes" id="UP001642483">
    <property type="component" value="Unassembled WGS sequence"/>
</dbReference>
<dbReference type="InterPro" id="IPR009030">
    <property type="entry name" value="Growth_fac_rcpt_cys_sf"/>
</dbReference>
<name>A0ABP0GL81_CLALP</name>
<dbReference type="SUPFAM" id="SSF49854">
    <property type="entry name" value="Spermadhesin, CUB domain"/>
    <property type="match status" value="1"/>
</dbReference>
<evidence type="ECO:0008006" key="10">
    <source>
        <dbReference type="Google" id="ProtNLM"/>
    </source>
</evidence>
<dbReference type="PROSITE" id="PS01186">
    <property type="entry name" value="EGF_2"/>
    <property type="match status" value="4"/>
</dbReference>
<dbReference type="InterPro" id="IPR052071">
    <property type="entry name" value="SCUB_EGF-like_domain"/>
</dbReference>
<dbReference type="Pfam" id="PF14670">
    <property type="entry name" value="FXa_inhibition"/>
    <property type="match status" value="3"/>
</dbReference>
<dbReference type="Gene3D" id="2.10.25.10">
    <property type="entry name" value="Laminin"/>
    <property type="match status" value="8"/>
</dbReference>
<dbReference type="Pfam" id="PF12662">
    <property type="entry name" value="cEGF"/>
    <property type="match status" value="1"/>
</dbReference>
<dbReference type="CDD" id="cd00054">
    <property type="entry name" value="EGF_CA"/>
    <property type="match status" value="1"/>
</dbReference>
<keyword evidence="2" id="KW-0677">Repeat</keyword>
<dbReference type="InterPro" id="IPR000859">
    <property type="entry name" value="CUB_dom"/>
</dbReference>
<dbReference type="PANTHER" id="PTHR24046">
    <property type="entry name" value="SIGNAL PEPTIDE, CUB AND EGF-LIKE DOMAIN-CONTAINING"/>
    <property type="match status" value="1"/>
</dbReference>
<sequence length="952" mass="106502">MRWIILHIILLCVFSEAMRRKRPVRCPMERNSCVQRCLFFPAKRNIRCTCFDGYRRSPTDRKDCVDVNECSSRNGGCQHACTNIPGSYHCSCRPGFVLAADGRHCIRPVPSTVCPKSIQCEHFCNVTSAGPTCSCRHGYHLHSNGRDCIRLCTNGNGGCHHICRREPQDKRRRLERTFCVCKNNFALQTDGRSCSAVQTCAVDNGGCNINCQDTPIGVHCSCPDGFVLESDRRTCRDIDECQTNNGNCERGCRNSQGSYLCTCPRGYKLASDKQSCVDVNECSLNDTCWSGCINTPGSYQCTCQKGFQKYAVKRCGDINECAVNNGGCADECTNKAGGFECSCADGFKLHWNKKDCVRRTRCLTQSGYNPDPAYLSCGRLRNDACVLKCNGESSFRAYANPRPNYRYTCGRIPVTLTRPKRKPSKVVTPQNQWQISNFEINDTLPDCIDEARRKYVADIKLTVDHCHLMRAPLTVFSSARSSRDVSMNWIVVTCETIKKRRRKGKGKARAKIKAKITITAELQLSPTRKCNAKCLQKRFKRLGKKTTRSIKKKLRGQLFKLSVLSTQLQIRRKSRNKQKIIPGIRSASGCLLGSVAVPTRNTCSKCDPGTYYDIKNLTCEPCPPETYQDHYGQVDCKPCPLSTEQPNGVSTATMISQCPGLCPAGHFSADGLLPSTPCPRGTYQPENGRMGCFSCGSRMTTIDPGAQSFTSCITRTKCAAGHFYNVQTALCGRCPVGFYQPNIGQDFCFACPGNSTTDYDASVNVEDCKDHRCGGVIGDVQGFIESPNYPGNYPIDAHCVWTIQPPKNKNLLIVIPEIFFPGIDCGDQLIIKKKRGSSARPIYELCQTLANPLALTYSSKKFWIEFHSNSETTAKGFQIPYVTYDENYDAIIQDIVRDPKLSSPYQDILRDQKWRQTLLEILANPQLYEPVINENFPKSFVDFLTKKILKFL</sequence>
<dbReference type="InterPro" id="IPR000742">
    <property type="entry name" value="EGF"/>
</dbReference>
<dbReference type="InterPro" id="IPR011641">
    <property type="entry name" value="Tyr-kin_ephrin_A/B_rcpt-like"/>
</dbReference>
<dbReference type="PROSITE" id="PS01187">
    <property type="entry name" value="EGF_CA"/>
    <property type="match status" value="3"/>
</dbReference>
<dbReference type="SMART" id="SM00179">
    <property type="entry name" value="EGF_CA"/>
    <property type="match status" value="4"/>
</dbReference>
<dbReference type="PROSITE" id="PS50026">
    <property type="entry name" value="EGF_3"/>
    <property type="match status" value="2"/>
</dbReference>
<evidence type="ECO:0000256" key="5">
    <source>
        <dbReference type="SAM" id="SignalP"/>
    </source>
</evidence>
<dbReference type="SUPFAM" id="SSF57184">
    <property type="entry name" value="Growth factor receptor domain"/>
    <property type="match status" value="3"/>
</dbReference>
<dbReference type="SMART" id="SM01411">
    <property type="entry name" value="Ephrin_rec_like"/>
    <property type="match status" value="3"/>
</dbReference>
<dbReference type="SMART" id="SM00042">
    <property type="entry name" value="CUB"/>
    <property type="match status" value="1"/>
</dbReference>
<dbReference type="InterPro" id="IPR026823">
    <property type="entry name" value="cEGF"/>
</dbReference>
<feature type="domain" description="CUB" evidence="6">
    <location>
        <begin position="773"/>
        <end position="884"/>
    </location>
</feature>
<dbReference type="Gene3D" id="2.10.50.10">
    <property type="entry name" value="Tumor Necrosis Factor Receptor, subunit A, domain 2"/>
    <property type="match status" value="3"/>
</dbReference>
<organism evidence="8 9">
    <name type="scientific">Clavelina lepadiformis</name>
    <name type="common">Light-bulb sea squirt</name>
    <name type="synonym">Ascidia lepadiformis</name>
    <dbReference type="NCBI Taxonomy" id="159417"/>
    <lineage>
        <taxon>Eukaryota</taxon>
        <taxon>Metazoa</taxon>
        <taxon>Chordata</taxon>
        <taxon>Tunicata</taxon>
        <taxon>Ascidiacea</taxon>
        <taxon>Aplousobranchia</taxon>
        <taxon>Clavelinidae</taxon>
        <taxon>Clavelina</taxon>
    </lineage>
</organism>
<dbReference type="PANTHER" id="PTHR24046:SF7">
    <property type="entry name" value="CUB DOMAIN-CONTAINING PROTEIN"/>
    <property type="match status" value="1"/>
</dbReference>
<feature type="domain" description="EGF-like" evidence="7">
    <location>
        <begin position="66"/>
        <end position="106"/>
    </location>
</feature>
<evidence type="ECO:0000259" key="7">
    <source>
        <dbReference type="PROSITE" id="PS50026"/>
    </source>
</evidence>
<evidence type="ECO:0000313" key="9">
    <source>
        <dbReference type="Proteomes" id="UP001642483"/>
    </source>
</evidence>
<feature type="signal peptide" evidence="5">
    <location>
        <begin position="1"/>
        <end position="19"/>
    </location>
</feature>
<keyword evidence="9" id="KW-1185">Reference proteome</keyword>
<accession>A0ABP0GL81</accession>
<feature type="domain" description="EGF-like" evidence="7">
    <location>
        <begin position="278"/>
        <end position="316"/>
    </location>
</feature>
<comment type="caution">
    <text evidence="4">Lacks conserved residue(s) required for the propagation of feature annotation.</text>
</comment>
<evidence type="ECO:0000259" key="6">
    <source>
        <dbReference type="PROSITE" id="PS01180"/>
    </source>
</evidence>
<evidence type="ECO:0000256" key="1">
    <source>
        <dbReference type="ARBA" id="ARBA00022536"/>
    </source>
</evidence>
<evidence type="ECO:0000256" key="3">
    <source>
        <dbReference type="ARBA" id="ARBA00023157"/>
    </source>
</evidence>
<dbReference type="InterPro" id="IPR000152">
    <property type="entry name" value="EGF-type_Asp/Asn_hydroxyl_site"/>
</dbReference>
<keyword evidence="5" id="KW-0732">Signal</keyword>
<feature type="chain" id="PRO_5047006141" description="Signal peptide, CUB and EGF-like domain-containing protein 2" evidence="5">
    <location>
        <begin position="20"/>
        <end position="952"/>
    </location>
</feature>
<dbReference type="Pfam" id="PF07699">
    <property type="entry name" value="Ephrin_rec_like"/>
    <property type="match status" value="3"/>
</dbReference>
<dbReference type="CDD" id="cd00041">
    <property type="entry name" value="CUB"/>
    <property type="match status" value="1"/>
</dbReference>
<dbReference type="PROSITE" id="PS00010">
    <property type="entry name" value="ASX_HYDROXYL"/>
    <property type="match status" value="3"/>
</dbReference>
<evidence type="ECO:0000313" key="8">
    <source>
        <dbReference type="EMBL" id="CAK8692143.1"/>
    </source>
</evidence>
<dbReference type="InterPro" id="IPR001881">
    <property type="entry name" value="EGF-like_Ca-bd_dom"/>
</dbReference>
<reference evidence="8 9" key="1">
    <citation type="submission" date="2024-02" db="EMBL/GenBank/DDBJ databases">
        <authorList>
            <person name="Daric V."/>
            <person name="Darras S."/>
        </authorList>
    </citation>
    <scope>NUCLEOTIDE SEQUENCE [LARGE SCALE GENOMIC DNA]</scope>
</reference>
<evidence type="ECO:0000256" key="2">
    <source>
        <dbReference type="ARBA" id="ARBA00022737"/>
    </source>
</evidence>
<protein>
    <recommendedName>
        <fullName evidence="10">Signal peptide, CUB and EGF-like domain-containing protein 2</fullName>
    </recommendedName>
</protein>
<evidence type="ECO:0000256" key="4">
    <source>
        <dbReference type="PROSITE-ProRule" id="PRU00076"/>
    </source>
</evidence>
<proteinExistence type="predicted"/>
<dbReference type="SUPFAM" id="SSF57196">
    <property type="entry name" value="EGF/Laminin"/>
    <property type="match status" value="2"/>
</dbReference>
<dbReference type="EMBL" id="CAWYQH010000130">
    <property type="protein sequence ID" value="CAK8692143.1"/>
    <property type="molecule type" value="Genomic_DNA"/>
</dbReference>